<dbReference type="GO" id="GO:0009094">
    <property type="term" value="P:L-phenylalanine biosynthetic process"/>
    <property type="evidence" value="ECO:0007669"/>
    <property type="project" value="TreeGrafter"/>
</dbReference>
<keyword evidence="2" id="KW-1185">Reference proteome</keyword>
<name>A0AAP0S749_LIQFO</name>
<gene>
    <name evidence="1" type="ORF">L1049_017185</name>
</gene>
<dbReference type="SUPFAM" id="SSF55021">
    <property type="entry name" value="ACT-like"/>
    <property type="match status" value="1"/>
</dbReference>
<protein>
    <recommendedName>
        <fullName evidence="3">Arogenate dehydratase</fullName>
    </recommendedName>
</protein>
<sequence>MSWKAGVLILKVKSYRKIGKALCPRKWKLYVGWLRSISSLPRFRLSIDKSSLQMQTLFAPFACSKMRMSIIYFSIANGCGLSSLDDCDNITLFLVLARDPIILRTNKRFKTSIVFTLEEGPGILFKVMVVFAFRDINLTKIESQPQRKQPLRVVDDSHNGSAKYFNYLFYIDFEASMAEPCAQNALGHLQVCAYLLYLGKFILLPLTYDHIK</sequence>
<dbReference type="AlphaFoldDB" id="A0AAP0S749"/>
<reference evidence="1 2" key="1">
    <citation type="journal article" date="2024" name="Plant J.">
        <title>Genome sequences and population genomics reveal climatic adaptation and genomic divergence between two closely related sweetgum species.</title>
        <authorList>
            <person name="Xu W.Q."/>
            <person name="Ren C.Q."/>
            <person name="Zhang X.Y."/>
            <person name="Comes H.P."/>
            <person name="Liu X.H."/>
            <person name="Li Y.G."/>
            <person name="Kettle C.J."/>
            <person name="Jalonen R."/>
            <person name="Gaisberger H."/>
            <person name="Ma Y.Z."/>
            <person name="Qiu Y.X."/>
        </authorList>
    </citation>
    <scope>NUCLEOTIDE SEQUENCE [LARGE SCALE GENOMIC DNA]</scope>
    <source>
        <strain evidence="1">Hangzhou</strain>
    </source>
</reference>
<dbReference type="PANTHER" id="PTHR21022">
    <property type="entry name" value="PREPHENATE DEHYDRATASE P PROTEIN"/>
    <property type="match status" value="1"/>
</dbReference>
<dbReference type="GO" id="GO:0047769">
    <property type="term" value="F:arogenate dehydratase activity"/>
    <property type="evidence" value="ECO:0007669"/>
    <property type="project" value="TreeGrafter"/>
</dbReference>
<dbReference type="CDD" id="cd04905">
    <property type="entry name" value="ACT_CM-PDT"/>
    <property type="match status" value="1"/>
</dbReference>
<accession>A0AAP0S749</accession>
<dbReference type="GO" id="GO:0009507">
    <property type="term" value="C:chloroplast"/>
    <property type="evidence" value="ECO:0007669"/>
    <property type="project" value="TreeGrafter"/>
</dbReference>
<dbReference type="EMBL" id="JBBPBK010000003">
    <property type="protein sequence ID" value="KAK9288722.1"/>
    <property type="molecule type" value="Genomic_DNA"/>
</dbReference>
<proteinExistence type="predicted"/>
<evidence type="ECO:0008006" key="3">
    <source>
        <dbReference type="Google" id="ProtNLM"/>
    </source>
</evidence>
<evidence type="ECO:0000313" key="1">
    <source>
        <dbReference type="EMBL" id="KAK9288722.1"/>
    </source>
</evidence>
<dbReference type="PANTHER" id="PTHR21022:SF12">
    <property type="entry name" value="AROGENATE DEHYDRATASE"/>
    <property type="match status" value="1"/>
</dbReference>
<dbReference type="InterPro" id="IPR045865">
    <property type="entry name" value="ACT-like_dom_sf"/>
</dbReference>
<dbReference type="Gene3D" id="3.30.70.260">
    <property type="match status" value="1"/>
</dbReference>
<comment type="caution">
    <text evidence="1">The sequence shown here is derived from an EMBL/GenBank/DDBJ whole genome shotgun (WGS) entry which is preliminary data.</text>
</comment>
<organism evidence="1 2">
    <name type="scientific">Liquidambar formosana</name>
    <name type="common">Formosan gum</name>
    <dbReference type="NCBI Taxonomy" id="63359"/>
    <lineage>
        <taxon>Eukaryota</taxon>
        <taxon>Viridiplantae</taxon>
        <taxon>Streptophyta</taxon>
        <taxon>Embryophyta</taxon>
        <taxon>Tracheophyta</taxon>
        <taxon>Spermatophyta</taxon>
        <taxon>Magnoliopsida</taxon>
        <taxon>eudicotyledons</taxon>
        <taxon>Gunneridae</taxon>
        <taxon>Pentapetalae</taxon>
        <taxon>Saxifragales</taxon>
        <taxon>Altingiaceae</taxon>
        <taxon>Liquidambar</taxon>
    </lineage>
</organism>
<evidence type="ECO:0000313" key="2">
    <source>
        <dbReference type="Proteomes" id="UP001415857"/>
    </source>
</evidence>
<dbReference type="Proteomes" id="UP001415857">
    <property type="component" value="Unassembled WGS sequence"/>
</dbReference>
<dbReference type="GO" id="GO:0004664">
    <property type="term" value="F:prephenate dehydratase activity"/>
    <property type="evidence" value="ECO:0007669"/>
    <property type="project" value="TreeGrafter"/>
</dbReference>